<dbReference type="EMBL" id="MU155160">
    <property type="protein sequence ID" value="KAF9482832.1"/>
    <property type="molecule type" value="Genomic_DNA"/>
</dbReference>
<keyword evidence="4" id="KW-1185">Reference proteome</keyword>
<dbReference type="SMART" id="SM00355">
    <property type="entry name" value="ZnF_C2H2"/>
    <property type="match status" value="3"/>
</dbReference>
<evidence type="ECO:0000313" key="3">
    <source>
        <dbReference type="EMBL" id="KAF9482832.1"/>
    </source>
</evidence>
<name>A0A9P5Z741_9AGAR</name>
<proteinExistence type="predicted"/>
<feature type="region of interest" description="Disordered" evidence="1">
    <location>
        <begin position="20"/>
        <end position="41"/>
    </location>
</feature>
<feature type="domain" description="C2H2-type" evidence="2">
    <location>
        <begin position="227"/>
        <end position="251"/>
    </location>
</feature>
<feature type="domain" description="C2H2-type" evidence="2">
    <location>
        <begin position="159"/>
        <end position="186"/>
    </location>
</feature>
<gene>
    <name evidence="3" type="ORF">BDN70DRAFT_929648</name>
</gene>
<dbReference type="InterPro" id="IPR013087">
    <property type="entry name" value="Znf_C2H2_type"/>
</dbReference>
<dbReference type="AlphaFoldDB" id="A0A9P5Z741"/>
<dbReference type="Proteomes" id="UP000807469">
    <property type="component" value="Unassembled WGS sequence"/>
</dbReference>
<reference evidence="3" key="1">
    <citation type="submission" date="2020-11" db="EMBL/GenBank/DDBJ databases">
        <authorList>
            <consortium name="DOE Joint Genome Institute"/>
            <person name="Ahrendt S."/>
            <person name="Riley R."/>
            <person name="Andreopoulos W."/>
            <person name="Labutti K."/>
            <person name="Pangilinan J."/>
            <person name="Ruiz-Duenas F.J."/>
            <person name="Barrasa J.M."/>
            <person name="Sanchez-Garcia M."/>
            <person name="Camarero S."/>
            <person name="Miyauchi S."/>
            <person name="Serrano A."/>
            <person name="Linde D."/>
            <person name="Babiker R."/>
            <person name="Drula E."/>
            <person name="Ayuso-Fernandez I."/>
            <person name="Pacheco R."/>
            <person name="Padilla G."/>
            <person name="Ferreira P."/>
            <person name="Barriuso J."/>
            <person name="Kellner H."/>
            <person name="Castanera R."/>
            <person name="Alfaro M."/>
            <person name="Ramirez L."/>
            <person name="Pisabarro A.G."/>
            <person name="Kuo A."/>
            <person name="Tritt A."/>
            <person name="Lipzen A."/>
            <person name="He G."/>
            <person name="Yan M."/>
            <person name="Ng V."/>
            <person name="Cullen D."/>
            <person name="Martin F."/>
            <person name="Rosso M.-N."/>
            <person name="Henrissat B."/>
            <person name="Hibbett D."/>
            <person name="Martinez A.T."/>
            <person name="Grigoriev I.V."/>
        </authorList>
    </citation>
    <scope>NUCLEOTIDE SEQUENCE</scope>
    <source>
        <strain evidence="3">CIRM-BRFM 674</strain>
    </source>
</reference>
<organism evidence="3 4">
    <name type="scientific">Pholiota conissans</name>
    <dbReference type="NCBI Taxonomy" id="109636"/>
    <lineage>
        <taxon>Eukaryota</taxon>
        <taxon>Fungi</taxon>
        <taxon>Dikarya</taxon>
        <taxon>Basidiomycota</taxon>
        <taxon>Agaricomycotina</taxon>
        <taxon>Agaricomycetes</taxon>
        <taxon>Agaricomycetidae</taxon>
        <taxon>Agaricales</taxon>
        <taxon>Agaricineae</taxon>
        <taxon>Strophariaceae</taxon>
        <taxon>Pholiota</taxon>
    </lineage>
</organism>
<protein>
    <recommendedName>
        <fullName evidence="2">C2H2-type domain-containing protein</fullName>
    </recommendedName>
</protein>
<evidence type="ECO:0000259" key="2">
    <source>
        <dbReference type="SMART" id="SM00355"/>
    </source>
</evidence>
<evidence type="ECO:0000256" key="1">
    <source>
        <dbReference type="SAM" id="MobiDB-lite"/>
    </source>
</evidence>
<feature type="domain" description="C2H2-type" evidence="2">
    <location>
        <begin position="196"/>
        <end position="222"/>
    </location>
</feature>
<evidence type="ECO:0000313" key="4">
    <source>
        <dbReference type="Proteomes" id="UP000807469"/>
    </source>
</evidence>
<sequence length="272" mass="29860">MPITNTTSLDPNIDPQLLFSLPSSPVEFTPRPPSASRPNHATDYDSHISALPELCRATTSQHRVQEGVVRHALLPYNLNATVHTPLDISTPPSASASAHILASTIQAVSSAQSSSICVSSTRSLPVTQTSPSSSKMANDDSQLLNIPSFPLGSPNLVDIACVYNGCDGSKTFKGRKAWRNHLRMYHKVPGGASAQGACLYPGCDQVRARGKGGLIRHIIADHSQVGLQCRQCNRKPFTREDPLLRHYKRVHRDQYFKDHEDVVYSDEVEINW</sequence>
<accession>A0A9P5Z741</accession>
<comment type="caution">
    <text evidence="3">The sequence shown here is derived from an EMBL/GenBank/DDBJ whole genome shotgun (WGS) entry which is preliminary data.</text>
</comment>